<organism evidence="2 3">
    <name type="scientific">Streptomyces gobitricini</name>
    <dbReference type="NCBI Taxonomy" id="68211"/>
    <lineage>
        <taxon>Bacteria</taxon>
        <taxon>Bacillati</taxon>
        <taxon>Actinomycetota</taxon>
        <taxon>Actinomycetes</taxon>
        <taxon>Kitasatosporales</taxon>
        <taxon>Streptomycetaceae</taxon>
        <taxon>Streptomyces</taxon>
    </lineage>
</organism>
<evidence type="ECO:0000313" key="2">
    <source>
        <dbReference type="EMBL" id="GAA2499333.1"/>
    </source>
</evidence>
<dbReference type="Proteomes" id="UP001499942">
    <property type="component" value="Unassembled WGS sequence"/>
</dbReference>
<dbReference type="EMBL" id="BAAASR010000018">
    <property type="protein sequence ID" value="GAA2499333.1"/>
    <property type="molecule type" value="Genomic_DNA"/>
</dbReference>
<evidence type="ECO:0000256" key="1">
    <source>
        <dbReference type="SAM" id="SignalP"/>
    </source>
</evidence>
<accession>A0ABP5ZIJ5</accession>
<keyword evidence="1" id="KW-0732">Signal</keyword>
<protein>
    <submittedName>
        <fullName evidence="2">Uncharacterized protein</fullName>
    </submittedName>
</protein>
<reference evidence="3" key="1">
    <citation type="journal article" date="2019" name="Int. J. Syst. Evol. Microbiol.">
        <title>The Global Catalogue of Microorganisms (GCM) 10K type strain sequencing project: providing services to taxonomists for standard genome sequencing and annotation.</title>
        <authorList>
            <consortium name="The Broad Institute Genomics Platform"/>
            <consortium name="The Broad Institute Genome Sequencing Center for Infectious Disease"/>
            <person name="Wu L."/>
            <person name="Ma J."/>
        </authorList>
    </citation>
    <scope>NUCLEOTIDE SEQUENCE [LARGE SCALE GENOMIC DNA]</scope>
    <source>
        <strain evidence="3">JCM 5062</strain>
    </source>
</reference>
<evidence type="ECO:0000313" key="3">
    <source>
        <dbReference type="Proteomes" id="UP001499942"/>
    </source>
</evidence>
<feature type="signal peptide" evidence="1">
    <location>
        <begin position="1"/>
        <end position="20"/>
    </location>
</feature>
<keyword evidence="3" id="KW-1185">Reference proteome</keyword>
<proteinExistence type="predicted"/>
<feature type="chain" id="PRO_5047284179" evidence="1">
    <location>
        <begin position="21"/>
        <end position="172"/>
    </location>
</feature>
<name>A0ABP5ZIJ5_9ACTN</name>
<gene>
    <name evidence="2" type="ORF">GCM10010393_34540</name>
</gene>
<dbReference type="RefSeq" id="WP_344361951.1">
    <property type="nucleotide sequence ID" value="NZ_BAAASR010000018.1"/>
</dbReference>
<sequence length="172" mass="17979">MKKILLACLAAAVTASVATGGYLALRHDDASSARVQAVAASYDPDGARDTAAHADDVFHGTVLRGTGRRTIAEIPSRLYEVRVGQVFKGRLTGTVTLTQPVGEPALESGGKYVFATTSWHNEDNEHGLLPGTRPYPADDLTATVRGAAAGPGMTVAEFWREAVGRRTGGSTG</sequence>
<comment type="caution">
    <text evidence="2">The sequence shown here is derived from an EMBL/GenBank/DDBJ whole genome shotgun (WGS) entry which is preliminary data.</text>
</comment>